<accession>A0A5B8FHK3</accession>
<sequence length="80" mass="8615">MSKITKLEARLDAAFARIEAALGERPEPGALQAMASAGEAQSAEIAALRDDLARIRAERRKDADDVSAILADLRPLLERS</sequence>
<dbReference type="EMBL" id="CP040818">
    <property type="protein sequence ID" value="QDL92128.1"/>
    <property type="molecule type" value="Genomic_DNA"/>
</dbReference>
<dbReference type="KEGG" id="ppru:FDP22_10305"/>
<dbReference type="OrthoDB" id="9860471at2"/>
<dbReference type="RefSeq" id="WP_138572654.1">
    <property type="nucleotide sequence ID" value="NZ_CP040818.1"/>
</dbReference>
<evidence type="ECO:0000313" key="2">
    <source>
        <dbReference type="Proteomes" id="UP000305888"/>
    </source>
</evidence>
<evidence type="ECO:0000313" key="1">
    <source>
        <dbReference type="EMBL" id="QDL92128.1"/>
    </source>
</evidence>
<gene>
    <name evidence="1" type="ORF">FDP22_10305</name>
</gene>
<evidence type="ECO:0008006" key="3">
    <source>
        <dbReference type="Google" id="ProtNLM"/>
    </source>
</evidence>
<name>A0A5B8FHK3_9RHOB</name>
<dbReference type="Proteomes" id="UP000305888">
    <property type="component" value="Chromosome"/>
</dbReference>
<dbReference type="AlphaFoldDB" id="A0A5B8FHK3"/>
<reference evidence="1 2" key="1">
    <citation type="submission" date="2019-06" db="EMBL/GenBank/DDBJ databases">
        <title>Genome sequence of Rhodobacteraceae bacterium D4M1.</title>
        <authorList>
            <person name="Cao J."/>
        </authorList>
    </citation>
    <scope>NUCLEOTIDE SEQUENCE [LARGE SCALE GENOMIC DNA]</scope>
    <source>
        <strain evidence="1 2">D4M1</strain>
    </source>
</reference>
<proteinExistence type="predicted"/>
<protein>
    <recommendedName>
        <fullName evidence="3">DUF4164 family protein</fullName>
    </recommendedName>
</protein>
<organism evidence="1 2">
    <name type="scientific">Paroceanicella profunda</name>
    <dbReference type="NCBI Taxonomy" id="2579971"/>
    <lineage>
        <taxon>Bacteria</taxon>
        <taxon>Pseudomonadati</taxon>
        <taxon>Pseudomonadota</taxon>
        <taxon>Alphaproteobacteria</taxon>
        <taxon>Rhodobacterales</taxon>
        <taxon>Paracoccaceae</taxon>
        <taxon>Paroceanicella</taxon>
    </lineage>
</organism>
<keyword evidence="2" id="KW-1185">Reference proteome</keyword>